<dbReference type="GO" id="GO:0016705">
    <property type="term" value="F:oxidoreductase activity, acting on paired donors, with incorporation or reduction of molecular oxygen"/>
    <property type="evidence" value="ECO:0007669"/>
    <property type="project" value="UniProtKB-UniRule"/>
</dbReference>
<feature type="compositionally biased region" description="Basic and acidic residues" evidence="2">
    <location>
        <begin position="286"/>
        <end position="295"/>
    </location>
</feature>
<evidence type="ECO:0000256" key="2">
    <source>
        <dbReference type="SAM" id="MobiDB-lite"/>
    </source>
</evidence>
<dbReference type="Pfam" id="PF00581">
    <property type="entry name" value="Rhodanese"/>
    <property type="match status" value="1"/>
</dbReference>
<dbReference type="InterPro" id="IPR020936">
    <property type="entry name" value="TrhO"/>
</dbReference>
<dbReference type="AlphaFoldDB" id="A0A1S8GNQ7"/>
<feature type="region of interest" description="Disordered" evidence="2">
    <location>
        <begin position="286"/>
        <end position="314"/>
    </location>
</feature>
<accession>A0A1S8GNQ7</accession>
<organism evidence="4 5">
    <name type="scientific">Bombella intestini</name>
    <dbReference type="NCBI Taxonomy" id="1539051"/>
    <lineage>
        <taxon>Bacteria</taxon>
        <taxon>Pseudomonadati</taxon>
        <taxon>Pseudomonadota</taxon>
        <taxon>Alphaproteobacteria</taxon>
        <taxon>Acetobacterales</taxon>
        <taxon>Acetobacteraceae</taxon>
        <taxon>Bombella</taxon>
    </lineage>
</organism>
<dbReference type="NCBIfam" id="NF001136">
    <property type="entry name" value="PRK00142.1-4"/>
    <property type="match status" value="1"/>
</dbReference>
<dbReference type="Gene3D" id="3.40.250.10">
    <property type="entry name" value="Rhodanese-like domain"/>
    <property type="match status" value="1"/>
</dbReference>
<dbReference type="InterPro" id="IPR001763">
    <property type="entry name" value="Rhodanese-like_dom"/>
</dbReference>
<dbReference type="OrthoDB" id="9778326at2"/>
<evidence type="ECO:0000313" key="4">
    <source>
        <dbReference type="EMBL" id="OOL17742.1"/>
    </source>
</evidence>
<sequence length="314" mass="35341">MTTTSLPVCVAALYHFTAFEDHKALREPLLEMCQKEGVKGSLLLAREGINGTIAGPDAGIDAVLAYIDSLPGCAGFDYKKSRAKTMPFLRMKVRLKKEIVTMGQPNIDPHVCVGRYVEPKDWNALISDPDTVVMDTRNDYEVAIGTFRGAVDPNLKTFRAFPEWFRNWRKEVEAQGRTPKIAMFCTGGIRCEKSTAFARQEGVDDVYHLKGGILKYLEEIPEEESLWDGECFVFDQRVSVGHGLKLGKYDLCHACRAPISAEDKESPQYEEGVSCPHCYGQRTDAQRQRYRERQRQAQLAEQQGRTHLGDEAQG</sequence>
<keyword evidence="1" id="KW-0560">Oxidoreductase</keyword>
<evidence type="ECO:0000313" key="5">
    <source>
        <dbReference type="Proteomes" id="UP000200980"/>
    </source>
</evidence>
<feature type="compositionally biased region" description="Low complexity" evidence="2">
    <location>
        <begin position="296"/>
        <end position="305"/>
    </location>
</feature>
<keyword evidence="1" id="KW-0819">tRNA processing</keyword>
<dbReference type="CDD" id="cd01518">
    <property type="entry name" value="RHOD_YceA"/>
    <property type="match status" value="1"/>
</dbReference>
<evidence type="ECO:0000256" key="1">
    <source>
        <dbReference type="HAMAP-Rule" id="MF_00469"/>
    </source>
</evidence>
<dbReference type="RefSeq" id="WP_077396743.1">
    <property type="nucleotide sequence ID" value="NZ_JATM01000004.1"/>
</dbReference>
<gene>
    <name evidence="1" type="primary">trhO</name>
    <name evidence="4" type="ORF">AL01_07125</name>
</gene>
<proteinExistence type="inferred from homology"/>
<dbReference type="PANTHER" id="PTHR43268:SF3">
    <property type="entry name" value="RHODANESE-LIKE DOMAIN-CONTAINING PROTEIN 7-RELATED"/>
    <property type="match status" value="1"/>
</dbReference>
<keyword evidence="5" id="KW-1185">Reference proteome</keyword>
<dbReference type="InterPro" id="IPR040503">
    <property type="entry name" value="TRHO_N"/>
</dbReference>
<dbReference type="InterPro" id="IPR036873">
    <property type="entry name" value="Rhodanese-like_dom_sf"/>
</dbReference>
<feature type="domain" description="Rhodanese" evidence="3">
    <location>
        <begin position="127"/>
        <end position="225"/>
    </location>
</feature>
<dbReference type="HAMAP" id="MF_00469">
    <property type="entry name" value="TrhO"/>
    <property type="match status" value="1"/>
</dbReference>
<comment type="function">
    <text evidence="1">Catalyzes oxygen-dependent 5-hydroxyuridine (ho5U) modification at position 34 in tRNAs.</text>
</comment>
<name>A0A1S8GNQ7_9PROT</name>
<dbReference type="EMBL" id="JATM01000004">
    <property type="protein sequence ID" value="OOL17742.1"/>
    <property type="molecule type" value="Genomic_DNA"/>
</dbReference>
<dbReference type="Gene3D" id="3.30.70.100">
    <property type="match status" value="1"/>
</dbReference>
<comment type="catalytic activity">
    <reaction evidence="1">
        <text>uridine(34) in tRNA + AH2 + O2 = 5-hydroxyuridine(34) in tRNA + A + H2O</text>
        <dbReference type="Rhea" id="RHEA:64224"/>
        <dbReference type="Rhea" id="RHEA-COMP:11727"/>
        <dbReference type="Rhea" id="RHEA-COMP:13381"/>
        <dbReference type="ChEBI" id="CHEBI:13193"/>
        <dbReference type="ChEBI" id="CHEBI:15377"/>
        <dbReference type="ChEBI" id="CHEBI:15379"/>
        <dbReference type="ChEBI" id="CHEBI:17499"/>
        <dbReference type="ChEBI" id="CHEBI:65315"/>
        <dbReference type="ChEBI" id="CHEBI:136877"/>
    </reaction>
</comment>
<comment type="caution">
    <text evidence="4">The sequence shown here is derived from an EMBL/GenBank/DDBJ whole genome shotgun (WGS) entry which is preliminary data.</text>
</comment>
<dbReference type="Proteomes" id="UP000200980">
    <property type="component" value="Unassembled WGS sequence"/>
</dbReference>
<dbReference type="SUPFAM" id="SSF52821">
    <property type="entry name" value="Rhodanese/Cell cycle control phosphatase"/>
    <property type="match status" value="1"/>
</dbReference>
<dbReference type="SMART" id="SM00450">
    <property type="entry name" value="RHOD"/>
    <property type="match status" value="1"/>
</dbReference>
<comment type="similarity">
    <text evidence="1">Belongs to the TrhO family.</text>
</comment>
<reference evidence="4 5" key="1">
    <citation type="journal article" date="2016" name="PLoS ONE">
        <title>Whole-Genome Sequence Analysis of Bombella intestini LMG 28161T, a Novel Acetic Acid Bacterium Isolated from the Crop of a Red-Tailed Bumble Bee, Bombus lapidarius.</title>
        <authorList>
            <person name="Li L."/>
            <person name="Illeghems K."/>
            <person name="Van Kerrebroeck S."/>
            <person name="Borremans W."/>
            <person name="Cleenwerck I."/>
            <person name="Smagghe G."/>
            <person name="De Vuyst L."/>
            <person name="Vandamme P."/>
        </authorList>
    </citation>
    <scope>NUCLEOTIDE SEQUENCE [LARGE SCALE GENOMIC DNA]</scope>
    <source>
        <strain evidence="4 5">R-52487</strain>
    </source>
</reference>
<dbReference type="Pfam" id="PF17773">
    <property type="entry name" value="UPF0176_N"/>
    <property type="match status" value="1"/>
</dbReference>
<dbReference type="GO" id="GO:0006400">
    <property type="term" value="P:tRNA modification"/>
    <property type="evidence" value="ECO:0007669"/>
    <property type="project" value="UniProtKB-UniRule"/>
</dbReference>
<evidence type="ECO:0000259" key="3">
    <source>
        <dbReference type="PROSITE" id="PS50206"/>
    </source>
</evidence>
<protein>
    <recommendedName>
        <fullName evidence="1">tRNA uridine(34) hydroxylase</fullName>
        <ecNumber evidence="1">1.14.-.-</ecNumber>
    </recommendedName>
    <alternativeName>
        <fullName evidence="1">tRNA hydroxylation protein O</fullName>
    </alternativeName>
</protein>
<dbReference type="PROSITE" id="PS50206">
    <property type="entry name" value="RHODANESE_3"/>
    <property type="match status" value="1"/>
</dbReference>
<dbReference type="PANTHER" id="PTHR43268">
    <property type="entry name" value="THIOSULFATE SULFURTRANSFERASE/RHODANESE-LIKE DOMAIN-CONTAINING PROTEIN 2"/>
    <property type="match status" value="1"/>
</dbReference>
<dbReference type="EC" id="1.14.-.-" evidence="1"/>